<dbReference type="OrthoDB" id="3801005at2759"/>
<proteinExistence type="predicted"/>
<gene>
    <name evidence="3" type="ORF">P280DRAFT_158636</name>
</gene>
<reference evidence="3" key="1">
    <citation type="journal article" date="2020" name="Stud. Mycol.">
        <title>101 Dothideomycetes genomes: a test case for predicting lifestyles and emergence of pathogens.</title>
        <authorList>
            <person name="Haridas S."/>
            <person name="Albert R."/>
            <person name="Binder M."/>
            <person name="Bloem J."/>
            <person name="Labutti K."/>
            <person name="Salamov A."/>
            <person name="Andreopoulos B."/>
            <person name="Baker S."/>
            <person name="Barry K."/>
            <person name="Bills G."/>
            <person name="Bluhm B."/>
            <person name="Cannon C."/>
            <person name="Castanera R."/>
            <person name="Culley D."/>
            <person name="Daum C."/>
            <person name="Ezra D."/>
            <person name="Gonzalez J."/>
            <person name="Henrissat B."/>
            <person name="Kuo A."/>
            <person name="Liang C."/>
            <person name="Lipzen A."/>
            <person name="Lutzoni F."/>
            <person name="Magnuson J."/>
            <person name="Mondo S."/>
            <person name="Nolan M."/>
            <person name="Ohm R."/>
            <person name="Pangilinan J."/>
            <person name="Park H.-J."/>
            <person name="Ramirez L."/>
            <person name="Alfaro M."/>
            <person name="Sun H."/>
            <person name="Tritt A."/>
            <person name="Yoshinaga Y."/>
            <person name="Zwiers L.-H."/>
            <person name="Turgeon B."/>
            <person name="Goodwin S."/>
            <person name="Spatafora J."/>
            <person name="Crous P."/>
            <person name="Grigoriev I."/>
        </authorList>
    </citation>
    <scope>NUCLEOTIDE SEQUENCE</scope>
    <source>
        <strain evidence="3">CBS 473.64</strain>
    </source>
</reference>
<dbReference type="EMBL" id="MU006800">
    <property type="protein sequence ID" value="KAF2636142.1"/>
    <property type="molecule type" value="Genomic_DNA"/>
</dbReference>
<keyword evidence="2" id="KW-0472">Membrane</keyword>
<evidence type="ECO:0008006" key="5">
    <source>
        <dbReference type="Google" id="ProtNLM"/>
    </source>
</evidence>
<feature type="transmembrane region" description="Helical" evidence="2">
    <location>
        <begin position="108"/>
        <end position="132"/>
    </location>
</feature>
<dbReference type="AlphaFoldDB" id="A0A6A6RLH0"/>
<evidence type="ECO:0000256" key="2">
    <source>
        <dbReference type="SAM" id="Phobius"/>
    </source>
</evidence>
<evidence type="ECO:0000313" key="3">
    <source>
        <dbReference type="EMBL" id="KAF2636142.1"/>
    </source>
</evidence>
<feature type="region of interest" description="Disordered" evidence="1">
    <location>
        <begin position="77"/>
        <end position="104"/>
    </location>
</feature>
<feature type="compositionally biased region" description="Basic and acidic residues" evidence="1">
    <location>
        <begin position="230"/>
        <end position="249"/>
    </location>
</feature>
<organism evidence="3 4">
    <name type="scientific">Massarina eburnea CBS 473.64</name>
    <dbReference type="NCBI Taxonomy" id="1395130"/>
    <lineage>
        <taxon>Eukaryota</taxon>
        <taxon>Fungi</taxon>
        <taxon>Dikarya</taxon>
        <taxon>Ascomycota</taxon>
        <taxon>Pezizomycotina</taxon>
        <taxon>Dothideomycetes</taxon>
        <taxon>Pleosporomycetidae</taxon>
        <taxon>Pleosporales</taxon>
        <taxon>Massarineae</taxon>
        <taxon>Massarinaceae</taxon>
        <taxon>Massarina</taxon>
    </lineage>
</organism>
<feature type="compositionally biased region" description="Polar residues" evidence="1">
    <location>
        <begin position="267"/>
        <end position="297"/>
    </location>
</feature>
<keyword evidence="2" id="KW-0812">Transmembrane</keyword>
<evidence type="ECO:0000313" key="4">
    <source>
        <dbReference type="Proteomes" id="UP000799753"/>
    </source>
</evidence>
<feature type="region of interest" description="Disordered" evidence="1">
    <location>
        <begin position="208"/>
        <end position="297"/>
    </location>
</feature>
<protein>
    <recommendedName>
        <fullName evidence="5">Membrane anchor Opy2 N-terminal domain-containing protein</fullName>
    </recommendedName>
</protein>
<name>A0A6A6RLH0_9PLEO</name>
<sequence length="297" mass="31328">MHLHHDSRQTLECPSGGDFYRCSTKSYTGCCLVDACTSGCPPGKDRPLRSAISSSTTSSTPATIASVNTDGHTVYITTTANPSTSSSAQPSADTSLNRQQSRSNGTRVGAIAGGVVGGVAVLSTVLFLLFFLRRKKRVKEKQQATLPPPYAGGDMSEQLDRTAASHSETKPVALGNDDLTLESVPQLDGVPTVEANVDALGNIPELPAVSATRGDLDPFTTPDSSVEGESSEKAASRPKTESQRGEADGHVMSWSQFNSMGNRDPSSRLSQPHTAPDSSTGVWENMSPTKSNSRSQK</sequence>
<keyword evidence="4" id="KW-1185">Reference proteome</keyword>
<dbReference type="Proteomes" id="UP000799753">
    <property type="component" value="Unassembled WGS sequence"/>
</dbReference>
<feature type="region of interest" description="Disordered" evidence="1">
    <location>
        <begin position="140"/>
        <end position="169"/>
    </location>
</feature>
<feature type="compositionally biased region" description="Low complexity" evidence="1">
    <location>
        <begin position="77"/>
        <end position="95"/>
    </location>
</feature>
<evidence type="ECO:0000256" key="1">
    <source>
        <dbReference type="SAM" id="MobiDB-lite"/>
    </source>
</evidence>
<keyword evidence="2" id="KW-1133">Transmembrane helix</keyword>
<accession>A0A6A6RLH0</accession>